<dbReference type="AlphaFoldDB" id="A0A089P2W6"/>
<reference evidence="2 3" key="1">
    <citation type="journal article" date="2014" name="PLoS ONE">
        <title>Genome Information of Methylobacterium oryzae, a Plant-Probiotic Methylotroph in the Phyllosphere.</title>
        <authorList>
            <person name="Kwak M.J."/>
            <person name="Jeong H."/>
            <person name="Madhaiyan M."/>
            <person name="Lee Y."/>
            <person name="Sa T.M."/>
            <person name="Oh T.K."/>
            <person name="Kim J.F."/>
        </authorList>
    </citation>
    <scope>NUCLEOTIDE SEQUENCE [LARGE SCALE GENOMIC DNA]</scope>
    <source>
        <strain evidence="2 3">CBMB20</strain>
    </source>
</reference>
<keyword evidence="3" id="KW-1185">Reference proteome</keyword>
<feature type="region of interest" description="Disordered" evidence="1">
    <location>
        <begin position="1"/>
        <end position="49"/>
    </location>
</feature>
<evidence type="ECO:0000256" key="1">
    <source>
        <dbReference type="SAM" id="MobiDB-lite"/>
    </source>
</evidence>
<dbReference type="Proteomes" id="UP000029492">
    <property type="component" value="Chromosome"/>
</dbReference>
<evidence type="ECO:0000313" key="2">
    <source>
        <dbReference type="EMBL" id="AIQ94012.1"/>
    </source>
</evidence>
<protein>
    <submittedName>
        <fullName evidence="2">Protein of unassigned function</fullName>
    </submittedName>
</protein>
<dbReference type="EMBL" id="CP003811">
    <property type="protein sequence ID" value="AIQ94012.1"/>
    <property type="molecule type" value="Genomic_DNA"/>
</dbReference>
<dbReference type="STRING" id="693986.MOC_6257"/>
<organism evidence="2 3">
    <name type="scientific">Methylobacterium oryzae CBMB20</name>
    <dbReference type="NCBI Taxonomy" id="693986"/>
    <lineage>
        <taxon>Bacteria</taxon>
        <taxon>Pseudomonadati</taxon>
        <taxon>Pseudomonadota</taxon>
        <taxon>Alphaproteobacteria</taxon>
        <taxon>Hyphomicrobiales</taxon>
        <taxon>Methylobacteriaceae</taxon>
        <taxon>Methylobacterium</taxon>
    </lineage>
</organism>
<sequence length="49" mass="5686">MNFRPLDGSHRPHLRRGLVVPERPVAAQHHPRPALKQNRHDTAGWSLKF</sequence>
<proteinExistence type="predicted"/>
<dbReference type="HOGENOM" id="CLU_3137612_0_0_5"/>
<accession>A0A089P2W6</accession>
<gene>
    <name evidence="2" type="ORF">MOC_6257</name>
</gene>
<dbReference type="KEGG" id="mor:MOC_6257"/>
<name>A0A089P2W6_9HYPH</name>
<evidence type="ECO:0000313" key="3">
    <source>
        <dbReference type="Proteomes" id="UP000029492"/>
    </source>
</evidence>